<accession>A0ABR3ZQZ2</accession>
<gene>
    <name evidence="3" type="primary">SIL1</name>
    <name evidence="3" type="ORF">Sste5346_001629</name>
</gene>
<evidence type="ECO:0000256" key="1">
    <source>
        <dbReference type="SAM" id="MobiDB-lite"/>
    </source>
</evidence>
<protein>
    <submittedName>
        <fullName evidence="3">Nucleotide exchange factor sil1</fullName>
    </submittedName>
</protein>
<evidence type="ECO:0000313" key="4">
    <source>
        <dbReference type="Proteomes" id="UP001583186"/>
    </source>
</evidence>
<feature type="region of interest" description="Disordered" evidence="1">
    <location>
        <begin position="38"/>
        <end position="58"/>
    </location>
</feature>
<feature type="signal peptide" evidence="2">
    <location>
        <begin position="1"/>
        <end position="36"/>
    </location>
</feature>
<dbReference type="Proteomes" id="UP001583186">
    <property type="component" value="Unassembled WGS sequence"/>
</dbReference>
<dbReference type="InterPro" id="IPR011989">
    <property type="entry name" value="ARM-like"/>
</dbReference>
<feature type="chain" id="PRO_5046185408" evidence="2">
    <location>
        <begin position="37"/>
        <end position="488"/>
    </location>
</feature>
<name>A0ABR3ZQZ2_9PEZI</name>
<keyword evidence="2" id="KW-0732">Signal</keyword>
<evidence type="ECO:0000256" key="2">
    <source>
        <dbReference type="SAM" id="SignalP"/>
    </source>
</evidence>
<organism evidence="3 4">
    <name type="scientific">Sporothrix stenoceras</name>
    <dbReference type="NCBI Taxonomy" id="5173"/>
    <lineage>
        <taxon>Eukaryota</taxon>
        <taxon>Fungi</taxon>
        <taxon>Dikarya</taxon>
        <taxon>Ascomycota</taxon>
        <taxon>Pezizomycotina</taxon>
        <taxon>Sordariomycetes</taxon>
        <taxon>Sordariomycetidae</taxon>
        <taxon>Ophiostomatales</taxon>
        <taxon>Ophiostomataceae</taxon>
        <taxon>Sporothrix</taxon>
    </lineage>
</organism>
<evidence type="ECO:0000313" key="3">
    <source>
        <dbReference type="EMBL" id="KAL1901924.1"/>
    </source>
</evidence>
<reference evidence="3 4" key="1">
    <citation type="journal article" date="2024" name="IMA Fungus">
        <title>IMA Genome - F19 : A genome assembly and annotation guide to empower mycologists, including annotated draft genome sequences of Ceratocystis pirilliformis, Diaporthe australafricana, Fusarium ophioides, Paecilomyces lecythidis, and Sporothrix stenoceras.</title>
        <authorList>
            <person name="Aylward J."/>
            <person name="Wilson A.M."/>
            <person name="Visagie C.M."/>
            <person name="Spraker J."/>
            <person name="Barnes I."/>
            <person name="Buitendag C."/>
            <person name="Ceriani C."/>
            <person name="Del Mar Angel L."/>
            <person name="du Plessis D."/>
            <person name="Fuchs T."/>
            <person name="Gasser K."/>
            <person name="Kramer D."/>
            <person name="Li W."/>
            <person name="Munsamy K."/>
            <person name="Piso A."/>
            <person name="Price J.L."/>
            <person name="Sonnekus B."/>
            <person name="Thomas C."/>
            <person name="van der Nest A."/>
            <person name="van Dijk A."/>
            <person name="van Heerden A."/>
            <person name="van Vuuren N."/>
            <person name="Yilmaz N."/>
            <person name="Duong T.A."/>
            <person name="van der Merwe N.A."/>
            <person name="Wingfield M.J."/>
            <person name="Wingfield B.D."/>
        </authorList>
    </citation>
    <scope>NUCLEOTIDE SEQUENCE [LARGE SCALE GENOMIC DNA]</scope>
    <source>
        <strain evidence="3 4">CMW 5346</strain>
    </source>
</reference>
<sequence length="488" mass="52144">MARPRSRSRPVASRPLLGKFLAVLFVVTCLLAMASAASSAQPSPRQEKDKAGSRSAAASSDDLICHTDVVAECYPRVFQPTHEFQRVHEDQDLPPGLHVRLNINTGLREAKINNESEELPEGLQGLPVDSSVVLVDQPEGANDIEVDAPVARIPKGAPAYDPAGVVKDPGAHADGEGSPASITFHESIALVKGVAVGQVVGHDADGKIGLAVAEQARFIDALVEIDDVAHDIYYGLKLTEDRVITRQLLCLMSGGSIGGGSIFSGAGHSGSGKGLEAAQKAAMAVASAVQNNPVALRELSTYWDMYKSGLCATAGGQVTTLGDVIFGPYHHATEDVPEHRQEGHDNNYIAANHPAWIRSRLLAISGLIKDKDIMQDFLSRGGLTEVLKLLVDHEGDAAYDAVRQRAANLVNDNFLDESMGADLSLWPVKEFAAAVAEKPCDGTVHAFCWDYHIQQLAKAHKKDKTHWSHGLLKGLHEVKKGGSGKTEL</sequence>
<proteinExistence type="predicted"/>
<dbReference type="Gene3D" id="1.25.10.10">
    <property type="entry name" value="Leucine-rich Repeat Variant"/>
    <property type="match status" value="1"/>
</dbReference>
<dbReference type="EMBL" id="JAWCUI010000006">
    <property type="protein sequence ID" value="KAL1901924.1"/>
    <property type="molecule type" value="Genomic_DNA"/>
</dbReference>
<keyword evidence="4" id="KW-1185">Reference proteome</keyword>
<comment type="caution">
    <text evidence="3">The sequence shown here is derived from an EMBL/GenBank/DDBJ whole genome shotgun (WGS) entry which is preliminary data.</text>
</comment>